<comment type="caution">
    <text evidence="1">The sequence shown here is derived from an EMBL/GenBank/DDBJ whole genome shotgun (WGS) entry which is preliminary data.</text>
</comment>
<organism evidence="1 2">
    <name type="scientific">Caerostris darwini</name>
    <dbReference type="NCBI Taxonomy" id="1538125"/>
    <lineage>
        <taxon>Eukaryota</taxon>
        <taxon>Metazoa</taxon>
        <taxon>Ecdysozoa</taxon>
        <taxon>Arthropoda</taxon>
        <taxon>Chelicerata</taxon>
        <taxon>Arachnida</taxon>
        <taxon>Araneae</taxon>
        <taxon>Araneomorphae</taxon>
        <taxon>Entelegynae</taxon>
        <taxon>Araneoidea</taxon>
        <taxon>Araneidae</taxon>
        <taxon>Caerostris</taxon>
    </lineage>
</organism>
<evidence type="ECO:0000313" key="1">
    <source>
        <dbReference type="EMBL" id="GIY07169.1"/>
    </source>
</evidence>
<evidence type="ECO:0000313" key="2">
    <source>
        <dbReference type="Proteomes" id="UP001054837"/>
    </source>
</evidence>
<dbReference type="Proteomes" id="UP001054837">
    <property type="component" value="Unassembled WGS sequence"/>
</dbReference>
<keyword evidence="2" id="KW-1185">Reference proteome</keyword>
<accession>A0AAV4QEG1</accession>
<sequence length="148" mass="16687">MEFSEYLTCNIRNCNPKFSELERQIFGIISTQSKHVNDRPRLGQRATVAKIAPGSISPAGFTHRLLTFTFPLQSQNLFSSSRNLVSVPSKKDTSWAISDDVPTRLQWPYEGQSWSGHSVGVVATAPRPSLTMYKGKRPRRFGLSIFLR</sequence>
<dbReference type="AlphaFoldDB" id="A0AAV4QEG1"/>
<proteinExistence type="predicted"/>
<name>A0AAV4QEG1_9ARAC</name>
<gene>
    <name evidence="1" type="ORF">CDAR_393381</name>
</gene>
<reference evidence="1 2" key="1">
    <citation type="submission" date="2021-06" db="EMBL/GenBank/DDBJ databases">
        <title>Caerostris darwini draft genome.</title>
        <authorList>
            <person name="Kono N."/>
            <person name="Arakawa K."/>
        </authorList>
    </citation>
    <scope>NUCLEOTIDE SEQUENCE [LARGE SCALE GENOMIC DNA]</scope>
</reference>
<dbReference type="EMBL" id="BPLQ01004307">
    <property type="protein sequence ID" value="GIY07169.1"/>
    <property type="molecule type" value="Genomic_DNA"/>
</dbReference>
<protein>
    <submittedName>
        <fullName evidence="1">Uncharacterized protein</fullName>
    </submittedName>
</protein>